<keyword evidence="6 12" id="KW-0915">Sodium</keyword>
<feature type="transmembrane region" description="Helical" evidence="12">
    <location>
        <begin position="88"/>
        <end position="110"/>
    </location>
</feature>
<gene>
    <name evidence="12" type="primary">fluC</name>
    <name evidence="12" type="synonym">crcB</name>
    <name evidence="13" type="ORF">EBT44_06090</name>
</gene>
<evidence type="ECO:0000256" key="5">
    <source>
        <dbReference type="ARBA" id="ARBA00022989"/>
    </source>
</evidence>
<dbReference type="GO" id="GO:0140114">
    <property type="term" value="P:cellular detoxification of fluoride"/>
    <property type="evidence" value="ECO:0007669"/>
    <property type="project" value="UniProtKB-UniRule"/>
</dbReference>
<evidence type="ECO:0000256" key="2">
    <source>
        <dbReference type="ARBA" id="ARBA00022475"/>
    </source>
</evidence>
<comment type="function">
    <text evidence="12">Fluoride-specific ion channel. Important for reducing fluoride concentration in the cell, thus reducing its toxicity.</text>
</comment>
<keyword evidence="7 12" id="KW-0406">Ion transport</keyword>
<evidence type="ECO:0000256" key="6">
    <source>
        <dbReference type="ARBA" id="ARBA00023053"/>
    </source>
</evidence>
<keyword evidence="3" id="KW-0997">Cell inner membrane</keyword>
<reference evidence="13" key="1">
    <citation type="submission" date="2018-10" db="EMBL/GenBank/DDBJ databases">
        <title>Iterative Subtractive Binning of Freshwater Chronoseries Metagenomes Recovers Nearly Complete Genomes from over Four Hundred Novel Species.</title>
        <authorList>
            <person name="Rodriguez-R L.M."/>
            <person name="Tsementzi D."/>
            <person name="Luo C."/>
            <person name="Konstantinidis K.T."/>
        </authorList>
    </citation>
    <scope>NUCLEOTIDE SEQUENCE</scope>
    <source>
        <strain evidence="13">WB5_2A_028</strain>
    </source>
</reference>
<dbReference type="GO" id="GO:0062054">
    <property type="term" value="F:fluoride channel activity"/>
    <property type="evidence" value="ECO:0007669"/>
    <property type="project" value="UniProtKB-UniRule"/>
</dbReference>
<comment type="caution">
    <text evidence="13">The sequence shown here is derived from an EMBL/GenBank/DDBJ whole genome shotgun (WGS) entry which is preliminary data.</text>
</comment>
<keyword evidence="8 12" id="KW-0472">Membrane</keyword>
<evidence type="ECO:0000313" key="13">
    <source>
        <dbReference type="EMBL" id="NBR94375.1"/>
    </source>
</evidence>
<dbReference type="EMBL" id="RFXN01000119">
    <property type="protein sequence ID" value="NBR94375.1"/>
    <property type="molecule type" value="Genomic_DNA"/>
</dbReference>
<keyword evidence="9 12" id="KW-0407">Ion channel</keyword>
<feature type="transmembrane region" description="Helical" evidence="12">
    <location>
        <begin position="56"/>
        <end position="76"/>
    </location>
</feature>
<dbReference type="GO" id="GO:0046872">
    <property type="term" value="F:metal ion binding"/>
    <property type="evidence" value="ECO:0007669"/>
    <property type="project" value="UniProtKB-KW"/>
</dbReference>
<dbReference type="InterPro" id="IPR003691">
    <property type="entry name" value="FluC"/>
</dbReference>
<dbReference type="PANTHER" id="PTHR28259">
    <property type="entry name" value="FLUORIDE EXPORT PROTEIN 1-RELATED"/>
    <property type="match status" value="1"/>
</dbReference>
<feature type="transmembrane region" description="Helical" evidence="12">
    <location>
        <begin position="29"/>
        <end position="49"/>
    </location>
</feature>
<organism evidence="13 14">
    <name type="scientific">Candidatus Fonsibacter lacus</name>
    <dbReference type="NCBI Taxonomy" id="2576439"/>
    <lineage>
        <taxon>Bacteria</taxon>
        <taxon>Pseudomonadati</taxon>
        <taxon>Pseudomonadota</taxon>
        <taxon>Alphaproteobacteria</taxon>
        <taxon>Candidatus Pelagibacterales</taxon>
        <taxon>Candidatus Pelagibacterales incertae sedis</taxon>
        <taxon>Candidatus Fonsibacter</taxon>
    </lineage>
</organism>
<evidence type="ECO:0000256" key="9">
    <source>
        <dbReference type="ARBA" id="ARBA00023303"/>
    </source>
</evidence>
<name>A0A965LLG8_9PROT</name>
<evidence type="ECO:0000256" key="10">
    <source>
        <dbReference type="ARBA" id="ARBA00035120"/>
    </source>
</evidence>
<keyword evidence="12" id="KW-0813">Transport</keyword>
<feature type="binding site" evidence="12">
    <location>
        <position position="69"/>
    </location>
    <ligand>
        <name>Na(+)</name>
        <dbReference type="ChEBI" id="CHEBI:29101"/>
        <note>structural</note>
    </ligand>
</feature>
<evidence type="ECO:0000256" key="4">
    <source>
        <dbReference type="ARBA" id="ARBA00022692"/>
    </source>
</evidence>
<protein>
    <recommendedName>
        <fullName evidence="12">Fluoride-specific ion channel FluC</fullName>
    </recommendedName>
</protein>
<comment type="subcellular location">
    <subcellularLocation>
        <location evidence="1 12">Cell membrane</location>
        <topology evidence="1 12">Multi-pass membrane protein</topology>
    </subcellularLocation>
</comment>
<feature type="binding site" evidence="12">
    <location>
        <position position="66"/>
    </location>
    <ligand>
        <name>Na(+)</name>
        <dbReference type="ChEBI" id="CHEBI:29101"/>
        <note>structural</note>
    </ligand>
</feature>
<dbReference type="Pfam" id="PF02537">
    <property type="entry name" value="CRCB"/>
    <property type="match status" value="1"/>
</dbReference>
<evidence type="ECO:0000313" key="14">
    <source>
        <dbReference type="Proteomes" id="UP000740727"/>
    </source>
</evidence>
<comment type="activity regulation">
    <text evidence="12">Na(+) is not transported, but it plays an essential structural role and its presence is essential for fluoride channel function.</text>
</comment>
<dbReference type="PANTHER" id="PTHR28259:SF1">
    <property type="entry name" value="FLUORIDE EXPORT PROTEIN 1-RELATED"/>
    <property type="match status" value="1"/>
</dbReference>
<evidence type="ECO:0000256" key="7">
    <source>
        <dbReference type="ARBA" id="ARBA00023065"/>
    </source>
</evidence>
<evidence type="ECO:0000256" key="1">
    <source>
        <dbReference type="ARBA" id="ARBA00004651"/>
    </source>
</evidence>
<evidence type="ECO:0000256" key="11">
    <source>
        <dbReference type="ARBA" id="ARBA00035585"/>
    </source>
</evidence>
<dbReference type="Proteomes" id="UP000740727">
    <property type="component" value="Unassembled WGS sequence"/>
</dbReference>
<comment type="similarity">
    <text evidence="10 12">Belongs to the fluoride channel Fluc/FEX (TC 1.A.43) family.</text>
</comment>
<accession>A0A965LLG8</accession>
<dbReference type="HAMAP" id="MF_00454">
    <property type="entry name" value="FluC"/>
    <property type="match status" value="1"/>
</dbReference>
<comment type="catalytic activity">
    <reaction evidence="11">
        <text>fluoride(in) = fluoride(out)</text>
        <dbReference type="Rhea" id="RHEA:76159"/>
        <dbReference type="ChEBI" id="CHEBI:17051"/>
    </reaction>
    <physiologicalReaction direction="left-to-right" evidence="11">
        <dbReference type="Rhea" id="RHEA:76160"/>
    </physiologicalReaction>
</comment>
<keyword evidence="2 12" id="KW-1003">Cell membrane</keyword>
<evidence type="ECO:0000256" key="12">
    <source>
        <dbReference type="HAMAP-Rule" id="MF_00454"/>
    </source>
</evidence>
<evidence type="ECO:0000256" key="8">
    <source>
        <dbReference type="ARBA" id="ARBA00023136"/>
    </source>
</evidence>
<keyword evidence="4 12" id="KW-0812">Transmembrane</keyword>
<keyword evidence="5 12" id="KW-1133">Transmembrane helix</keyword>
<dbReference type="GO" id="GO:0005886">
    <property type="term" value="C:plasma membrane"/>
    <property type="evidence" value="ECO:0007669"/>
    <property type="project" value="UniProtKB-SubCell"/>
</dbReference>
<keyword evidence="12" id="KW-0479">Metal-binding</keyword>
<dbReference type="AlphaFoldDB" id="A0A965LLG8"/>
<proteinExistence type="inferred from homology"/>
<sequence>MNTALLVALGAFFGAPLRFYVDHLFRRRFTFPGGILLVNIAGSFFLGLISKSSSATLALFGIGFAGAFTTWSAFALDLNKDLRHPRRFLANIFATLILGILAAGLGRALAG</sequence>
<evidence type="ECO:0000256" key="3">
    <source>
        <dbReference type="ARBA" id="ARBA00022519"/>
    </source>
</evidence>